<dbReference type="FunFam" id="3.40.50.300:FF:000076">
    <property type="entry name" value="Replicative DNA helicase"/>
    <property type="match status" value="1"/>
</dbReference>
<evidence type="ECO:0000256" key="6">
    <source>
        <dbReference type="ARBA" id="ARBA00022806"/>
    </source>
</evidence>
<accession>A0A653A2B3</accession>
<dbReference type="EMBL" id="UPXX01000013">
    <property type="protein sequence ID" value="VBB42088.1"/>
    <property type="molecule type" value="Genomic_DNA"/>
</dbReference>
<dbReference type="SUPFAM" id="SSF48024">
    <property type="entry name" value="N-terminal domain of DnaB helicase"/>
    <property type="match status" value="1"/>
</dbReference>
<dbReference type="GO" id="GO:0006269">
    <property type="term" value="P:DNA replication, synthesis of primer"/>
    <property type="evidence" value="ECO:0007669"/>
    <property type="project" value="UniProtKB-UniRule"/>
</dbReference>
<dbReference type="PANTHER" id="PTHR30153:SF2">
    <property type="entry name" value="REPLICATIVE DNA HELICASE"/>
    <property type="match status" value="1"/>
</dbReference>
<dbReference type="InterPro" id="IPR007694">
    <property type="entry name" value="DNA_helicase_DnaB-like_C"/>
</dbReference>
<gene>
    <name evidence="15" type="primary">dnaC</name>
    <name evidence="15" type="ORF">TRIP_B200228</name>
</gene>
<evidence type="ECO:0000256" key="2">
    <source>
        <dbReference type="ARBA" id="ARBA00022515"/>
    </source>
</evidence>
<dbReference type="InterPro" id="IPR036185">
    <property type="entry name" value="DNA_heli_DnaB-like_N_sf"/>
</dbReference>
<keyword evidence="8 13" id="KW-0238">DNA-binding</keyword>
<evidence type="ECO:0000256" key="1">
    <source>
        <dbReference type="ARBA" id="ARBA00008428"/>
    </source>
</evidence>
<keyword evidence="6 13" id="KW-0347">Helicase</keyword>
<dbReference type="GO" id="GO:0005524">
    <property type="term" value="F:ATP binding"/>
    <property type="evidence" value="ECO:0007669"/>
    <property type="project" value="UniProtKB-UniRule"/>
</dbReference>
<comment type="function">
    <text evidence="10 13">The main replicative DNA helicase, it participates in initiation and elongation during chromosome replication. Travels ahead of the DNA replisome, separating dsDNA into templates for DNA synthesis. A processive ATP-dependent 5'-3' DNA helicase it has DNA-dependent ATPase activity.</text>
</comment>
<dbReference type="PANTHER" id="PTHR30153">
    <property type="entry name" value="REPLICATIVE DNA HELICASE DNAB"/>
    <property type="match status" value="1"/>
</dbReference>
<dbReference type="GO" id="GO:0003677">
    <property type="term" value="F:DNA binding"/>
    <property type="evidence" value="ECO:0007669"/>
    <property type="project" value="UniProtKB-UniRule"/>
</dbReference>
<comment type="catalytic activity">
    <reaction evidence="11 13">
        <text>ATP + H2O = ADP + phosphate + H(+)</text>
        <dbReference type="Rhea" id="RHEA:13065"/>
        <dbReference type="ChEBI" id="CHEBI:15377"/>
        <dbReference type="ChEBI" id="CHEBI:15378"/>
        <dbReference type="ChEBI" id="CHEBI:30616"/>
        <dbReference type="ChEBI" id="CHEBI:43474"/>
        <dbReference type="ChEBI" id="CHEBI:456216"/>
        <dbReference type="EC" id="5.6.2.3"/>
    </reaction>
</comment>
<dbReference type="SMART" id="SM00382">
    <property type="entry name" value="AAA"/>
    <property type="match status" value="1"/>
</dbReference>
<sequence>MAVSKKERAPVSLKVPPHNLEAEQAVLGGILINNDAMNLVVDILSPDDFYREAHANVFEGMCGLYDSGEPIDLITLSQTLTRKNCLERIGGARYLADLVEAVSTSAGIVYHAEIIKGLSVRRKLIGHCSTISESCFQDWERVEDLLDLAEQSVYDIAESQVKEGFHPLNDVIKDSFKRLEAVAQQPGHVTGTPTGFTDFDRLTAGLQPSDLIIVAGRPSMGKTALALNIGYNAAKETGKGVAIFSLEMSRSQLGIRLLGFDAGIDAARLRTGFLKDEEWGKLTHAASNLCEMPIFIDDSMAAGVLEMKAKCRRLKKHQDLGLVIVDYLQLVQGRRSAESRQMEISEISRALKGLAKDLNVPVMALSQLNRKVEDRPNKRPQLADLRESGAIEQDADVIVFIYRDEMYNPNSEENRNVAEIILAKQRNGPTGFFKLTFLKELTRFENFAGEDLPIQ</sequence>
<dbReference type="InterPro" id="IPR007692">
    <property type="entry name" value="DNA_helicase_DnaB"/>
</dbReference>
<dbReference type="GO" id="GO:1990077">
    <property type="term" value="C:primosome complex"/>
    <property type="evidence" value="ECO:0007669"/>
    <property type="project" value="UniProtKB-UniRule"/>
</dbReference>
<evidence type="ECO:0000313" key="15">
    <source>
        <dbReference type="EMBL" id="VBB42088.1"/>
    </source>
</evidence>
<protein>
    <recommendedName>
        <fullName evidence="12 13">Replicative DNA helicase</fullName>
        <ecNumber evidence="12 13">5.6.2.3</ecNumber>
    </recommendedName>
</protein>
<dbReference type="Gene3D" id="3.40.50.300">
    <property type="entry name" value="P-loop containing nucleotide triphosphate hydrolases"/>
    <property type="match status" value="1"/>
</dbReference>
<dbReference type="NCBIfam" id="NF004384">
    <property type="entry name" value="PRK05748.1"/>
    <property type="match status" value="1"/>
</dbReference>
<dbReference type="GO" id="GO:0016887">
    <property type="term" value="F:ATP hydrolysis activity"/>
    <property type="evidence" value="ECO:0007669"/>
    <property type="project" value="RHEA"/>
</dbReference>
<dbReference type="NCBIfam" id="TIGR00665">
    <property type="entry name" value="DnaB"/>
    <property type="match status" value="1"/>
</dbReference>
<proteinExistence type="inferred from homology"/>
<evidence type="ECO:0000256" key="9">
    <source>
        <dbReference type="ARBA" id="ARBA00023235"/>
    </source>
</evidence>
<evidence type="ECO:0000256" key="10">
    <source>
        <dbReference type="ARBA" id="ARBA00044932"/>
    </source>
</evidence>
<dbReference type="GO" id="GO:0042802">
    <property type="term" value="F:identical protein binding"/>
    <property type="evidence" value="ECO:0007669"/>
    <property type="project" value="UniProtKB-ARBA"/>
</dbReference>
<dbReference type="FunFam" id="1.10.860.10:FF:000001">
    <property type="entry name" value="Replicative DNA helicase"/>
    <property type="match status" value="1"/>
</dbReference>
<dbReference type="CDD" id="cd00984">
    <property type="entry name" value="DnaB_C"/>
    <property type="match status" value="1"/>
</dbReference>
<dbReference type="InterPro" id="IPR016136">
    <property type="entry name" value="DNA_helicase_N/primase_C"/>
</dbReference>
<evidence type="ECO:0000259" key="14">
    <source>
        <dbReference type="PROSITE" id="PS51199"/>
    </source>
</evidence>
<keyword evidence="3 13" id="KW-0235">DNA replication</keyword>
<dbReference type="PROSITE" id="PS51199">
    <property type="entry name" value="SF4_HELICASE"/>
    <property type="match status" value="1"/>
</dbReference>
<dbReference type="Pfam" id="PF00772">
    <property type="entry name" value="DnaB"/>
    <property type="match status" value="1"/>
</dbReference>
<evidence type="ECO:0000256" key="3">
    <source>
        <dbReference type="ARBA" id="ARBA00022705"/>
    </source>
</evidence>
<keyword evidence="9" id="KW-0413">Isomerase</keyword>
<dbReference type="Pfam" id="PF03796">
    <property type="entry name" value="DnaB_C"/>
    <property type="match status" value="1"/>
</dbReference>
<keyword evidence="4 13" id="KW-0547">Nucleotide-binding</keyword>
<evidence type="ECO:0000256" key="5">
    <source>
        <dbReference type="ARBA" id="ARBA00022801"/>
    </source>
</evidence>
<evidence type="ECO:0000256" key="12">
    <source>
        <dbReference type="NCBIfam" id="TIGR00665"/>
    </source>
</evidence>
<dbReference type="SUPFAM" id="SSF52540">
    <property type="entry name" value="P-loop containing nucleoside triphosphate hydrolases"/>
    <property type="match status" value="1"/>
</dbReference>
<reference evidence="15" key="1">
    <citation type="submission" date="2018-07" db="EMBL/GenBank/DDBJ databases">
        <authorList>
            <consortium name="Genoscope - CEA"/>
            <person name="William W."/>
        </authorList>
    </citation>
    <scope>NUCLEOTIDE SEQUENCE</scope>
    <source>
        <strain evidence="15">IK1</strain>
    </source>
</reference>
<dbReference type="InterPro" id="IPR027417">
    <property type="entry name" value="P-loop_NTPase"/>
</dbReference>
<comment type="similarity">
    <text evidence="1 13">Belongs to the helicase family. DnaB subfamily.</text>
</comment>
<dbReference type="InterPro" id="IPR007693">
    <property type="entry name" value="DNA_helicase_DnaB-like_N"/>
</dbReference>
<dbReference type="EC" id="5.6.2.3" evidence="12 13"/>
<evidence type="ECO:0000256" key="8">
    <source>
        <dbReference type="ARBA" id="ARBA00023125"/>
    </source>
</evidence>
<evidence type="ECO:0000256" key="13">
    <source>
        <dbReference type="RuleBase" id="RU362085"/>
    </source>
</evidence>
<organism evidence="15">
    <name type="scientific">Uncultured Desulfatiglans sp</name>
    <dbReference type="NCBI Taxonomy" id="1748965"/>
    <lineage>
        <taxon>Bacteria</taxon>
        <taxon>Pseudomonadati</taxon>
        <taxon>Thermodesulfobacteriota</taxon>
        <taxon>Desulfobacteria</taxon>
        <taxon>Desulfatiglandales</taxon>
        <taxon>Desulfatiglandaceae</taxon>
        <taxon>Desulfatiglans</taxon>
        <taxon>environmental samples</taxon>
    </lineage>
</organism>
<keyword evidence="2 13" id="KW-0639">Primosome</keyword>
<evidence type="ECO:0000256" key="11">
    <source>
        <dbReference type="ARBA" id="ARBA00048954"/>
    </source>
</evidence>
<dbReference type="InterPro" id="IPR003593">
    <property type="entry name" value="AAA+_ATPase"/>
</dbReference>
<dbReference type="AlphaFoldDB" id="A0A653A2B3"/>
<dbReference type="GO" id="GO:0005829">
    <property type="term" value="C:cytosol"/>
    <property type="evidence" value="ECO:0007669"/>
    <property type="project" value="TreeGrafter"/>
</dbReference>
<evidence type="ECO:0000256" key="7">
    <source>
        <dbReference type="ARBA" id="ARBA00022840"/>
    </source>
</evidence>
<keyword evidence="7 13" id="KW-0067">ATP-binding</keyword>
<dbReference type="GO" id="GO:0043139">
    <property type="term" value="F:5'-3' DNA helicase activity"/>
    <property type="evidence" value="ECO:0007669"/>
    <property type="project" value="UniProtKB-EC"/>
</dbReference>
<dbReference type="Gene3D" id="1.10.860.10">
    <property type="entry name" value="DNAb Helicase, Chain A"/>
    <property type="match status" value="1"/>
</dbReference>
<feature type="domain" description="SF4 helicase" evidence="14">
    <location>
        <begin position="185"/>
        <end position="451"/>
    </location>
</feature>
<evidence type="ECO:0000256" key="4">
    <source>
        <dbReference type="ARBA" id="ARBA00022741"/>
    </source>
</evidence>
<keyword evidence="5 13" id="KW-0378">Hydrolase</keyword>
<name>A0A653A2B3_UNCDX</name>